<dbReference type="InterPro" id="IPR006205">
    <property type="entry name" value="Mev_gal_kin"/>
</dbReference>
<keyword evidence="10 18" id="KW-0067">ATP-binding</keyword>
<dbReference type="FunFam" id="3.30.70.890:FF:000003">
    <property type="entry name" value="Mevalonate kinase"/>
    <property type="match status" value="1"/>
</dbReference>
<reference evidence="22" key="2">
    <citation type="submission" date="2025-09" db="UniProtKB">
        <authorList>
            <consortium name="Ensembl"/>
        </authorList>
    </citation>
    <scope>IDENTIFICATION</scope>
</reference>
<sequence length="576" mass="60018">EAPGLEASSRAVPCAPRCLLSLTFISRSRVDPGGAGAARASLRAVERPRVREARTLRGKRRCGPWASGPEGALREGQERPGLEVSAALWDGPERPSPAGSPQPGPTLTCPPHRSVLAPPPPTAARPALAPPPVAAFLPAAVASGPARPPSLLAAVTPAPRHSAPPLPDWLLRNPTPEKSPAIGSSSGGRGGARPLLASGAVTPSGGRRVVEAAAERDRRRSRRSHLGSDAGARPAGVRPGEGDPARRARRGARQADFDESKSPSVEQLDVLKEFAGIAADASAPDSLAILAFLYMCLAISAKYGDVPSVDIVVWSELPTGAGLGSSAAYAVCLAAALLHACRAISCPLKDGEATARWTEEEMTLINSWAFQGERVIHGNPSGVDNAVGTWGGALRYQSGKITSLKRVPTLRILLTNTKVPRSTKVLVAGVKEKILKFPAIMNPVLDSIDAISQECQSVLEAMPTNPSPEYYPVLEELFDINQHHLNVIGVGHPSLDRLCRVTASHGLHSKLTGAGGGGCGITLLPPDATPLAVEAAKRDLCACGFECWETDIGAPGVTLHSSSSLNAEVLHALAES</sequence>
<keyword evidence="12 18" id="KW-0752">Steroid biosynthesis</keyword>
<comment type="subcellular location">
    <subcellularLocation>
        <location evidence="1 18">Cytoplasm</location>
    </subcellularLocation>
</comment>
<keyword evidence="18" id="KW-0152">Cholesterol biosynthesis</keyword>
<comment type="pathway">
    <text evidence="17 18">Isoprenoid biosynthesis; isopentenyl diphosphate biosynthesis via mevalonate pathway; isopentenyl diphosphate from (R)-mevalonate: step 1/3.</text>
</comment>
<feature type="compositionally biased region" description="Pro residues" evidence="19">
    <location>
        <begin position="117"/>
        <end position="129"/>
    </location>
</feature>
<keyword evidence="15 18" id="KW-1207">Sterol metabolism</keyword>
<dbReference type="InterPro" id="IPR006204">
    <property type="entry name" value="GHMP_kinase_N_dom"/>
</dbReference>
<feature type="compositionally biased region" description="Pro residues" evidence="19">
    <location>
        <begin position="94"/>
        <end position="104"/>
    </location>
</feature>
<evidence type="ECO:0000256" key="4">
    <source>
        <dbReference type="ARBA" id="ARBA00022490"/>
    </source>
</evidence>
<feature type="region of interest" description="Disordered" evidence="19">
    <location>
        <begin position="142"/>
        <end position="262"/>
    </location>
</feature>
<keyword evidence="11" id="KW-0460">Magnesium</keyword>
<dbReference type="PRINTS" id="PR00959">
    <property type="entry name" value="MEVGALKINASE"/>
</dbReference>
<dbReference type="Pfam" id="PF08544">
    <property type="entry name" value="GHMP_kinases_C"/>
    <property type="match status" value="1"/>
</dbReference>
<accession>A0A669PII3</accession>
<dbReference type="PANTHER" id="PTHR43290:SF2">
    <property type="entry name" value="MEVALONATE KINASE"/>
    <property type="match status" value="1"/>
</dbReference>
<evidence type="ECO:0000256" key="19">
    <source>
        <dbReference type="SAM" id="MobiDB-lite"/>
    </source>
</evidence>
<dbReference type="GO" id="GO:0005829">
    <property type="term" value="C:cytosol"/>
    <property type="evidence" value="ECO:0007669"/>
    <property type="project" value="TreeGrafter"/>
</dbReference>
<dbReference type="InterPro" id="IPR013750">
    <property type="entry name" value="GHMP_kinase_C_dom"/>
</dbReference>
<dbReference type="InterPro" id="IPR006203">
    <property type="entry name" value="GHMP_knse_ATP-bd_CS"/>
</dbReference>
<dbReference type="GO" id="GO:0006695">
    <property type="term" value="P:cholesterol biosynthetic process"/>
    <property type="evidence" value="ECO:0007669"/>
    <property type="project" value="UniProtKB-KW"/>
</dbReference>
<dbReference type="Ensembl" id="ENSPCLT00000010839.1">
    <property type="protein sequence ID" value="ENSPCLP00000007894.1"/>
    <property type="gene ID" value="ENSPCLG00000006613.1"/>
</dbReference>
<dbReference type="GO" id="GO:0019287">
    <property type="term" value="P:isopentenyl diphosphate biosynthetic process, mevalonate pathway"/>
    <property type="evidence" value="ECO:0007669"/>
    <property type="project" value="UniProtKB-UniPathway"/>
</dbReference>
<feature type="compositionally biased region" description="Basic and acidic residues" evidence="19">
    <location>
        <begin position="208"/>
        <end position="218"/>
    </location>
</feature>
<evidence type="ECO:0000256" key="15">
    <source>
        <dbReference type="ARBA" id="ARBA00023166"/>
    </source>
</evidence>
<evidence type="ECO:0000259" key="20">
    <source>
        <dbReference type="Pfam" id="PF00288"/>
    </source>
</evidence>
<evidence type="ECO:0000256" key="16">
    <source>
        <dbReference type="ARBA" id="ARBA00023221"/>
    </source>
</evidence>
<dbReference type="GO" id="GO:0004496">
    <property type="term" value="F:mevalonate kinase activity"/>
    <property type="evidence" value="ECO:0007669"/>
    <property type="project" value="UniProtKB-EC"/>
</dbReference>
<reference evidence="22" key="1">
    <citation type="submission" date="2025-08" db="UniProtKB">
        <authorList>
            <consortium name="Ensembl"/>
        </authorList>
    </citation>
    <scope>IDENTIFICATION</scope>
</reference>
<comment type="catalytic activity">
    <reaction evidence="18">
        <text>(R)-mevalonate + ATP = (R)-5-phosphomevalonate + ADP + H(+)</text>
        <dbReference type="Rhea" id="RHEA:17065"/>
        <dbReference type="ChEBI" id="CHEBI:15378"/>
        <dbReference type="ChEBI" id="CHEBI:30616"/>
        <dbReference type="ChEBI" id="CHEBI:36464"/>
        <dbReference type="ChEBI" id="CHEBI:58146"/>
        <dbReference type="ChEBI" id="CHEBI:456216"/>
        <dbReference type="EC" id="2.7.1.36"/>
    </reaction>
</comment>
<evidence type="ECO:0000256" key="1">
    <source>
        <dbReference type="ARBA" id="ARBA00004496"/>
    </source>
</evidence>
<evidence type="ECO:0000256" key="9">
    <source>
        <dbReference type="ARBA" id="ARBA00022777"/>
    </source>
</evidence>
<evidence type="ECO:0000256" key="13">
    <source>
        <dbReference type="ARBA" id="ARBA00023011"/>
    </source>
</evidence>
<dbReference type="Gene3D" id="3.30.230.10">
    <property type="match status" value="1"/>
</dbReference>
<feature type="compositionally biased region" description="Basic and acidic residues" evidence="19">
    <location>
        <begin position="72"/>
        <end position="81"/>
    </location>
</feature>
<dbReference type="EC" id="2.7.1.36" evidence="3 18"/>
<evidence type="ECO:0000256" key="6">
    <source>
        <dbReference type="ARBA" id="ARBA00022679"/>
    </source>
</evidence>
<evidence type="ECO:0000256" key="17">
    <source>
        <dbReference type="ARBA" id="ARBA00029438"/>
    </source>
</evidence>
<dbReference type="UniPathway" id="UPA00057">
    <property type="reaction ID" value="UER00098"/>
</dbReference>
<evidence type="ECO:0000259" key="21">
    <source>
        <dbReference type="Pfam" id="PF08544"/>
    </source>
</evidence>
<keyword evidence="8 18" id="KW-0547">Nucleotide-binding</keyword>
<keyword evidence="9 18" id="KW-0418">Kinase</keyword>
<evidence type="ECO:0000313" key="23">
    <source>
        <dbReference type="Proteomes" id="UP000472261"/>
    </source>
</evidence>
<evidence type="ECO:0000256" key="12">
    <source>
        <dbReference type="ARBA" id="ARBA00022955"/>
    </source>
</evidence>
<proteinExistence type="inferred from homology"/>
<feature type="domain" description="GHMP kinase N-terminal" evidence="20">
    <location>
        <begin position="296"/>
        <end position="388"/>
    </location>
</feature>
<dbReference type="PANTHER" id="PTHR43290">
    <property type="entry name" value="MEVALONATE KINASE"/>
    <property type="match status" value="1"/>
</dbReference>
<feature type="region of interest" description="Disordered" evidence="19">
    <location>
        <begin position="54"/>
        <end position="129"/>
    </location>
</feature>
<protein>
    <recommendedName>
        <fullName evidence="3 18">Mevalonate kinase</fullName>
        <shortName evidence="18">MK</shortName>
        <ecNumber evidence="3 18">2.7.1.36</ecNumber>
    </recommendedName>
</protein>
<keyword evidence="5 18" id="KW-0444">Lipid biosynthesis</keyword>
<dbReference type="GO" id="GO:0046872">
    <property type="term" value="F:metal ion binding"/>
    <property type="evidence" value="ECO:0007669"/>
    <property type="project" value="UniProtKB-KW"/>
</dbReference>
<keyword evidence="6 18" id="KW-0808">Transferase</keyword>
<dbReference type="Proteomes" id="UP000472261">
    <property type="component" value="Unplaced"/>
</dbReference>
<evidence type="ECO:0000313" key="22">
    <source>
        <dbReference type="Ensembl" id="ENSPCLP00000007894.1"/>
    </source>
</evidence>
<dbReference type="AlphaFoldDB" id="A0A669PII3"/>
<keyword evidence="7" id="KW-0479">Metal-binding</keyword>
<name>A0A669PII3_PHACC</name>
<comment type="similarity">
    <text evidence="2 18">Belongs to the GHMP kinase family. Mevalonate kinase subfamily.</text>
</comment>
<keyword evidence="23" id="KW-1185">Reference proteome</keyword>
<dbReference type="InterPro" id="IPR020568">
    <property type="entry name" value="Ribosomal_Su5_D2-typ_SF"/>
</dbReference>
<evidence type="ECO:0000256" key="14">
    <source>
        <dbReference type="ARBA" id="ARBA00023098"/>
    </source>
</evidence>
<evidence type="ECO:0000256" key="10">
    <source>
        <dbReference type="ARBA" id="ARBA00022840"/>
    </source>
</evidence>
<keyword evidence="13 18" id="KW-0756">Sterol biosynthesis</keyword>
<keyword evidence="14 18" id="KW-0443">Lipid metabolism</keyword>
<evidence type="ECO:0000256" key="8">
    <source>
        <dbReference type="ARBA" id="ARBA00022741"/>
    </source>
</evidence>
<keyword evidence="16 18" id="KW-0753">Steroid metabolism</keyword>
<dbReference type="NCBIfam" id="TIGR00549">
    <property type="entry name" value="mevalon_kin"/>
    <property type="match status" value="1"/>
</dbReference>
<keyword evidence="4 18" id="KW-0963">Cytoplasm</keyword>
<evidence type="ECO:0000256" key="5">
    <source>
        <dbReference type="ARBA" id="ARBA00022516"/>
    </source>
</evidence>
<comment type="function">
    <text evidence="18">Catalyzes the phosphorylation of mevalonate to mevalonate 5-phosphate, a key step in isoprenoid and cholesterol biosynthesis.</text>
</comment>
<feature type="domain" description="GHMP kinase C-terminal" evidence="21">
    <location>
        <begin position="478"/>
        <end position="533"/>
    </location>
</feature>
<dbReference type="Pfam" id="PF00288">
    <property type="entry name" value="GHMP_kinases_N"/>
    <property type="match status" value="1"/>
</dbReference>
<dbReference type="SUPFAM" id="SSF55060">
    <property type="entry name" value="GHMP Kinase, C-terminal domain"/>
    <property type="match status" value="1"/>
</dbReference>
<dbReference type="SUPFAM" id="SSF54211">
    <property type="entry name" value="Ribosomal protein S5 domain 2-like"/>
    <property type="match status" value="1"/>
</dbReference>
<gene>
    <name evidence="22" type="primary">MVK</name>
</gene>
<dbReference type="InterPro" id="IPR014721">
    <property type="entry name" value="Ribsml_uS5_D2-typ_fold_subgr"/>
</dbReference>
<evidence type="ECO:0000256" key="18">
    <source>
        <dbReference type="RuleBase" id="RU363087"/>
    </source>
</evidence>
<feature type="region of interest" description="Disordered" evidence="19">
    <location>
        <begin position="30"/>
        <end position="49"/>
    </location>
</feature>
<dbReference type="Gene3D" id="3.30.70.890">
    <property type="entry name" value="GHMP kinase, C-terminal domain"/>
    <property type="match status" value="1"/>
</dbReference>
<keyword evidence="18" id="KW-0153">Cholesterol metabolism</keyword>
<evidence type="ECO:0000256" key="3">
    <source>
        <dbReference type="ARBA" id="ARBA00012103"/>
    </source>
</evidence>
<dbReference type="InterPro" id="IPR036554">
    <property type="entry name" value="GHMP_kinase_C_sf"/>
</dbReference>
<dbReference type="PROSITE" id="PS00627">
    <property type="entry name" value="GHMP_KINASES_ATP"/>
    <property type="match status" value="1"/>
</dbReference>
<dbReference type="GO" id="GO:0005524">
    <property type="term" value="F:ATP binding"/>
    <property type="evidence" value="ECO:0007669"/>
    <property type="project" value="UniProtKB-KW"/>
</dbReference>
<evidence type="ECO:0000256" key="7">
    <source>
        <dbReference type="ARBA" id="ARBA00022723"/>
    </source>
</evidence>
<evidence type="ECO:0000256" key="11">
    <source>
        <dbReference type="ARBA" id="ARBA00022842"/>
    </source>
</evidence>
<evidence type="ECO:0000256" key="2">
    <source>
        <dbReference type="ARBA" id="ARBA00006495"/>
    </source>
</evidence>
<organism evidence="22 23">
    <name type="scientific">Phasianus colchicus</name>
    <name type="common">Common pheasant</name>
    <dbReference type="NCBI Taxonomy" id="9054"/>
    <lineage>
        <taxon>Eukaryota</taxon>
        <taxon>Metazoa</taxon>
        <taxon>Chordata</taxon>
        <taxon>Craniata</taxon>
        <taxon>Vertebrata</taxon>
        <taxon>Euteleostomi</taxon>
        <taxon>Archelosauria</taxon>
        <taxon>Archosauria</taxon>
        <taxon>Dinosauria</taxon>
        <taxon>Saurischia</taxon>
        <taxon>Theropoda</taxon>
        <taxon>Coelurosauria</taxon>
        <taxon>Aves</taxon>
        <taxon>Neognathae</taxon>
        <taxon>Galloanserae</taxon>
        <taxon>Galliformes</taxon>
        <taxon>Phasianidae</taxon>
        <taxon>Phasianinae</taxon>
        <taxon>Phasianus</taxon>
    </lineage>
</organism>